<proteinExistence type="predicted"/>
<sequence>MPTVYKRRIKTEHSQHALLQKYTCSVSAANLYMHCLVLAASLGGRSSPEGKVFCPSPSNVDVEKSSGQFGVASGPNVHLLRLWENVRVLRKNQHMQRENMHRPCRKTLTGTHSQDPLAAKK</sequence>
<evidence type="ECO:0000313" key="2">
    <source>
        <dbReference type="EMBL" id="MED6249137.1"/>
    </source>
</evidence>
<keyword evidence="3" id="KW-1185">Reference proteome</keyword>
<protein>
    <submittedName>
        <fullName evidence="2">Uncharacterized protein</fullName>
    </submittedName>
</protein>
<evidence type="ECO:0000313" key="3">
    <source>
        <dbReference type="Proteomes" id="UP001345963"/>
    </source>
</evidence>
<reference evidence="2 3" key="1">
    <citation type="submission" date="2021-07" db="EMBL/GenBank/DDBJ databases">
        <authorList>
            <person name="Palmer J.M."/>
        </authorList>
    </citation>
    <scope>NUCLEOTIDE SEQUENCE [LARGE SCALE GENOMIC DNA]</scope>
    <source>
        <strain evidence="2 3">AT_MEX2019</strain>
        <tissue evidence="2">Muscle</tissue>
    </source>
</reference>
<organism evidence="2 3">
    <name type="scientific">Ataeniobius toweri</name>
    <dbReference type="NCBI Taxonomy" id="208326"/>
    <lineage>
        <taxon>Eukaryota</taxon>
        <taxon>Metazoa</taxon>
        <taxon>Chordata</taxon>
        <taxon>Craniata</taxon>
        <taxon>Vertebrata</taxon>
        <taxon>Euteleostomi</taxon>
        <taxon>Actinopterygii</taxon>
        <taxon>Neopterygii</taxon>
        <taxon>Teleostei</taxon>
        <taxon>Neoteleostei</taxon>
        <taxon>Acanthomorphata</taxon>
        <taxon>Ovalentaria</taxon>
        <taxon>Atherinomorphae</taxon>
        <taxon>Cyprinodontiformes</taxon>
        <taxon>Goodeidae</taxon>
        <taxon>Ataeniobius</taxon>
    </lineage>
</organism>
<accession>A0ABU7BEU4</accession>
<gene>
    <name evidence="2" type="ORF">ATANTOWER_009892</name>
</gene>
<evidence type="ECO:0000256" key="1">
    <source>
        <dbReference type="SAM" id="MobiDB-lite"/>
    </source>
</evidence>
<dbReference type="Proteomes" id="UP001345963">
    <property type="component" value="Unassembled WGS sequence"/>
</dbReference>
<name>A0ABU7BEU4_9TELE</name>
<dbReference type="EMBL" id="JAHUTI010051401">
    <property type="protein sequence ID" value="MED6249137.1"/>
    <property type="molecule type" value="Genomic_DNA"/>
</dbReference>
<comment type="caution">
    <text evidence="2">The sequence shown here is derived from an EMBL/GenBank/DDBJ whole genome shotgun (WGS) entry which is preliminary data.</text>
</comment>
<feature type="region of interest" description="Disordered" evidence="1">
    <location>
        <begin position="93"/>
        <end position="121"/>
    </location>
</feature>